<dbReference type="PANTHER" id="PTHR21039:SF0">
    <property type="entry name" value="HISTIDINOL-PHOSPHATASE"/>
    <property type="match status" value="1"/>
</dbReference>
<dbReference type="Gene3D" id="3.20.20.140">
    <property type="entry name" value="Metal-dependent hydrolases"/>
    <property type="match status" value="1"/>
</dbReference>
<dbReference type="AlphaFoldDB" id="A0A0H3A5P8"/>
<evidence type="ECO:0000256" key="6">
    <source>
        <dbReference type="ARBA" id="ARBA00023102"/>
    </source>
</evidence>
<dbReference type="InterPro" id="IPR016195">
    <property type="entry name" value="Pol/histidinol_Pase-like"/>
</dbReference>
<name>A0A0H3A5P8_NITV4</name>
<evidence type="ECO:0000256" key="5">
    <source>
        <dbReference type="ARBA" id="ARBA00022801"/>
    </source>
</evidence>
<evidence type="ECO:0000313" key="11">
    <source>
        <dbReference type="Proteomes" id="UP000009173"/>
    </source>
</evidence>
<evidence type="ECO:0000256" key="8">
    <source>
        <dbReference type="RuleBase" id="RU366003"/>
    </source>
</evidence>
<sequence length="274" mass="31118">MITIDLHTHTSHSHGQATVQEMFEAGCARGLLVHGFSEHSPRPSGYDYPKDYRDKLTRSFPDYVEQVRTLAATYTPERTVLLGLEMDWLPGQEPFIDATIHRYDYDYVIGGIHFLGTWGFDYTPDDWQGFSPEQTADIYVRYFESLRRMAASGMFDIAAHPDIIKIFSAAAFHDWLVTDKAKAVVRDALETMHTAGMAMEISSAGLRKPCKEIYPCPDIMRMAADIGLPVTFGSDAHCVNTIGWGFDTLADYARGFGYTRSVWMRRGERFERPF</sequence>
<protein>
    <recommendedName>
        <fullName evidence="3 8">Histidinol-phosphatase</fullName>
        <shortName evidence="8">HolPase</shortName>
        <ecNumber evidence="3 8">3.1.3.15</ecNumber>
    </recommendedName>
</protein>
<dbReference type="GO" id="GO:0004401">
    <property type="term" value="F:histidinol-phosphatase activity"/>
    <property type="evidence" value="ECO:0007669"/>
    <property type="project" value="UniProtKB-UniRule"/>
</dbReference>
<dbReference type="GO" id="GO:0000105">
    <property type="term" value="P:L-histidine biosynthetic process"/>
    <property type="evidence" value="ECO:0007669"/>
    <property type="project" value="UniProtKB-UniRule"/>
</dbReference>
<evidence type="ECO:0000256" key="2">
    <source>
        <dbReference type="ARBA" id="ARBA00009152"/>
    </source>
</evidence>
<accession>A0A0H3A5P8</accession>
<comment type="similarity">
    <text evidence="2 8">Belongs to the PHP hydrolase family. HisK subfamily.</text>
</comment>
<keyword evidence="5 8" id="KW-0378">Hydrolase</keyword>
<evidence type="ECO:0000313" key="10">
    <source>
        <dbReference type="EMBL" id="ABM27777.1"/>
    </source>
</evidence>
<evidence type="ECO:0000259" key="9">
    <source>
        <dbReference type="Pfam" id="PF02811"/>
    </source>
</evidence>
<dbReference type="SUPFAM" id="SSF89550">
    <property type="entry name" value="PHP domain-like"/>
    <property type="match status" value="1"/>
</dbReference>
<reference evidence="11" key="1">
    <citation type="journal article" date="2009" name="Environ. Microbiol.">
        <title>Contribution of mobile genetic elements to Desulfovibrio vulgaris genome plasticity.</title>
        <authorList>
            <person name="Walker C.B."/>
            <person name="Stolyar S."/>
            <person name="Chivian D."/>
            <person name="Pinel N."/>
            <person name="Gabster J.A."/>
            <person name="Dehal P.S."/>
            <person name="He Z."/>
            <person name="Yang Z.K."/>
            <person name="Yen H.C."/>
            <person name="Zhou J."/>
            <person name="Wall J.D."/>
            <person name="Hazen T.C."/>
            <person name="Arkin A.P."/>
            <person name="Stahl D.A."/>
        </authorList>
    </citation>
    <scope>NUCLEOTIDE SEQUENCE [LARGE SCALE GENOMIC DNA]</scope>
    <source>
        <strain evidence="11">DP4</strain>
    </source>
</reference>
<feature type="domain" description="PHP" evidence="9">
    <location>
        <begin position="5"/>
        <end position="203"/>
    </location>
</feature>
<dbReference type="InterPro" id="IPR010140">
    <property type="entry name" value="Histidinol_P_phosphatase_HisJ"/>
</dbReference>
<dbReference type="UniPathway" id="UPA00031">
    <property type="reaction ID" value="UER00013"/>
</dbReference>
<gene>
    <name evidence="10" type="ordered locus">Dvul_0754</name>
</gene>
<dbReference type="NCBIfam" id="TIGR01856">
    <property type="entry name" value="hisJ_fam"/>
    <property type="match status" value="1"/>
</dbReference>
<dbReference type="GO" id="GO:0005737">
    <property type="term" value="C:cytoplasm"/>
    <property type="evidence" value="ECO:0007669"/>
    <property type="project" value="TreeGrafter"/>
</dbReference>
<dbReference type="CDD" id="cd12110">
    <property type="entry name" value="PHP_HisPPase_Hisj_like"/>
    <property type="match status" value="1"/>
</dbReference>
<dbReference type="Proteomes" id="UP000009173">
    <property type="component" value="Chromosome"/>
</dbReference>
<dbReference type="EMBL" id="CP000527">
    <property type="protein sequence ID" value="ABM27777.1"/>
    <property type="molecule type" value="Genomic_DNA"/>
</dbReference>
<dbReference type="InterPro" id="IPR004013">
    <property type="entry name" value="PHP_dom"/>
</dbReference>
<comment type="catalytic activity">
    <reaction evidence="7 8">
        <text>L-histidinol phosphate + H2O = L-histidinol + phosphate</text>
        <dbReference type="Rhea" id="RHEA:14465"/>
        <dbReference type="ChEBI" id="CHEBI:15377"/>
        <dbReference type="ChEBI" id="CHEBI:43474"/>
        <dbReference type="ChEBI" id="CHEBI:57699"/>
        <dbReference type="ChEBI" id="CHEBI:57980"/>
        <dbReference type="EC" id="3.1.3.15"/>
    </reaction>
</comment>
<dbReference type="RefSeq" id="WP_011791813.1">
    <property type="nucleotide sequence ID" value="NC_008751.1"/>
</dbReference>
<proteinExistence type="inferred from homology"/>
<keyword evidence="4 8" id="KW-0028">Amino-acid biosynthesis</keyword>
<keyword evidence="6 8" id="KW-0368">Histidine biosynthesis</keyword>
<dbReference type="HOGENOM" id="CLU_054611_2_0_7"/>
<dbReference type="KEGG" id="dvl:Dvul_0754"/>
<dbReference type="Pfam" id="PF02811">
    <property type="entry name" value="PHP"/>
    <property type="match status" value="1"/>
</dbReference>
<evidence type="ECO:0000256" key="4">
    <source>
        <dbReference type="ARBA" id="ARBA00022605"/>
    </source>
</evidence>
<dbReference type="PANTHER" id="PTHR21039">
    <property type="entry name" value="HISTIDINOL PHOSPHATASE-RELATED"/>
    <property type="match status" value="1"/>
</dbReference>
<evidence type="ECO:0000256" key="7">
    <source>
        <dbReference type="ARBA" id="ARBA00049158"/>
    </source>
</evidence>
<evidence type="ECO:0000256" key="1">
    <source>
        <dbReference type="ARBA" id="ARBA00004970"/>
    </source>
</evidence>
<organism evidence="10 11">
    <name type="scientific">Nitratidesulfovibrio vulgaris (strain DP4)</name>
    <name type="common">Desulfovibrio vulgaris</name>
    <dbReference type="NCBI Taxonomy" id="391774"/>
    <lineage>
        <taxon>Bacteria</taxon>
        <taxon>Pseudomonadati</taxon>
        <taxon>Thermodesulfobacteriota</taxon>
        <taxon>Desulfovibrionia</taxon>
        <taxon>Desulfovibrionales</taxon>
        <taxon>Desulfovibrionaceae</taxon>
        <taxon>Nitratidesulfovibrio</taxon>
    </lineage>
</organism>
<dbReference type="NCBIfam" id="NF005596">
    <property type="entry name" value="PRK07328.1"/>
    <property type="match status" value="1"/>
</dbReference>
<comment type="pathway">
    <text evidence="1 8">Amino-acid biosynthesis; L-histidine biosynthesis; L-histidine from 5-phospho-alpha-D-ribose 1-diphosphate: step 8/9.</text>
</comment>
<evidence type="ECO:0000256" key="3">
    <source>
        <dbReference type="ARBA" id="ARBA00013085"/>
    </source>
</evidence>
<dbReference type="EC" id="3.1.3.15" evidence="3 8"/>